<sequence>MQTEVRSSINNPVQHIDDGGVYRRYIKRPMDFILCLCAIIVLAPVLLVTAVLVRVKLGSPVIFKQKRPGLNEKIFTLYKFRTMTDETDENGELLPDSVRLNKFGRLLRSTSLDELPELFNILKGDMSIVGPRPLLVRDMVFMTPEQRQRHSLLPGLTGWAQVNGRNNVAWEEKLSLDLEYINDISFVRDWKIIFQTVAKVFKKEDISTEGMDTAEDFGDYLLRTGKIPRNEYKRLIEKSKLLL</sequence>
<evidence type="ECO:0000313" key="4">
    <source>
        <dbReference type="EMBL" id="ABO51549.1"/>
    </source>
</evidence>
<accession>A4J8Z6</accession>
<dbReference type="AlphaFoldDB" id="A4J8Z6"/>
<dbReference type="PANTHER" id="PTHR30576">
    <property type="entry name" value="COLANIC BIOSYNTHESIS UDP-GLUCOSE LIPID CARRIER TRANSFERASE"/>
    <property type="match status" value="1"/>
</dbReference>
<evidence type="ECO:0000256" key="2">
    <source>
        <dbReference type="SAM" id="Phobius"/>
    </source>
</evidence>
<dbReference type="OrthoDB" id="9808602at2"/>
<evidence type="ECO:0000313" key="5">
    <source>
        <dbReference type="Proteomes" id="UP000001556"/>
    </source>
</evidence>
<dbReference type="PANTHER" id="PTHR30576:SF8">
    <property type="entry name" value="UNDECAPRENYL-PHOSPHATE GALACTOSE PHOSPHOTRANSFERASE"/>
    <property type="match status" value="1"/>
</dbReference>
<dbReference type="EMBL" id="CP000612">
    <property type="protein sequence ID" value="ABO51549.1"/>
    <property type="molecule type" value="Genomic_DNA"/>
</dbReference>
<name>A4J8Z6_DESRM</name>
<proteinExistence type="inferred from homology"/>
<dbReference type="Pfam" id="PF02397">
    <property type="entry name" value="Bac_transf"/>
    <property type="match status" value="1"/>
</dbReference>
<dbReference type="Proteomes" id="UP000001556">
    <property type="component" value="Chromosome"/>
</dbReference>
<evidence type="ECO:0000256" key="1">
    <source>
        <dbReference type="ARBA" id="ARBA00006464"/>
    </source>
</evidence>
<keyword evidence="2" id="KW-0812">Transmembrane</keyword>
<keyword evidence="2" id="KW-1133">Transmembrane helix</keyword>
<dbReference type="HOGENOM" id="CLU_024920_1_4_9"/>
<keyword evidence="4" id="KW-0808">Transferase</keyword>
<dbReference type="InterPro" id="IPR003362">
    <property type="entry name" value="Bact_transf"/>
</dbReference>
<reference evidence="4 5" key="1">
    <citation type="submission" date="2007-03" db="EMBL/GenBank/DDBJ databases">
        <title>Complete sequence of Desulfotomaculum reducens MI-1.</title>
        <authorList>
            <consortium name="US DOE Joint Genome Institute"/>
            <person name="Copeland A."/>
            <person name="Lucas S."/>
            <person name="Lapidus A."/>
            <person name="Barry K."/>
            <person name="Detter J.C."/>
            <person name="Glavina del Rio T."/>
            <person name="Hammon N."/>
            <person name="Israni S."/>
            <person name="Dalin E."/>
            <person name="Tice H."/>
            <person name="Pitluck S."/>
            <person name="Sims D."/>
            <person name="Brettin T."/>
            <person name="Bruce D."/>
            <person name="Han C."/>
            <person name="Tapia R."/>
            <person name="Schmutz J."/>
            <person name="Larimer F."/>
            <person name="Land M."/>
            <person name="Hauser L."/>
            <person name="Kyrpides N."/>
            <person name="Kim E."/>
            <person name="Tebo B.M."/>
            <person name="Richardson P."/>
        </authorList>
    </citation>
    <scope>NUCLEOTIDE SEQUENCE [LARGE SCALE GENOMIC DNA]</scope>
    <source>
        <strain evidence="4 5">MI-1</strain>
    </source>
</reference>
<feature type="transmembrane region" description="Helical" evidence="2">
    <location>
        <begin position="32"/>
        <end position="53"/>
    </location>
</feature>
<organism evidence="4 5">
    <name type="scientific">Desulforamulus reducens (strain ATCC BAA-1160 / DSM 100696 / MI-1)</name>
    <name type="common">Desulfotomaculum reducens</name>
    <dbReference type="NCBI Taxonomy" id="349161"/>
    <lineage>
        <taxon>Bacteria</taxon>
        <taxon>Bacillati</taxon>
        <taxon>Bacillota</taxon>
        <taxon>Clostridia</taxon>
        <taxon>Eubacteriales</taxon>
        <taxon>Peptococcaceae</taxon>
        <taxon>Desulforamulus</taxon>
    </lineage>
</organism>
<dbReference type="STRING" id="349161.Dred_3047"/>
<comment type="similarity">
    <text evidence="1">Belongs to the bacterial sugar transferase family.</text>
</comment>
<protein>
    <submittedName>
        <fullName evidence="4">Sugar transferase</fullName>
    </submittedName>
</protein>
<dbReference type="GO" id="GO:0016780">
    <property type="term" value="F:phosphotransferase activity, for other substituted phosphate groups"/>
    <property type="evidence" value="ECO:0007669"/>
    <property type="project" value="TreeGrafter"/>
</dbReference>
<keyword evidence="2" id="KW-0472">Membrane</keyword>
<keyword evidence="5" id="KW-1185">Reference proteome</keyword>
<dbReference type="eggNOG" id="COG2148">
    <property type="taxonomic scope" value="Bacteria"/>
</dbReference>
<feature type="domain" description="Bacterial sugar transferase" evidence="3">
    <location>
        <begin position="27"/>
        <end position="202"/>
    </location>
</feature>
<gene>
    <name evidence="4" type="ordered locus">Dred_3047</name>
</gene>
<dbReference type="RefSeq" id="WP_011879338.1">
    <property type="nucleotide sequence ID" value="NC_009253.1"/>
</dbReference>
<dbReference type="KEGG" id="drm:Dred_3047"/>
<evidence type="ECO:0000259" key="3">
    <source>
        <dbReference type="Pfam" id="PF02397"/>
    </source>
</evidence>